<proteinExistence type="predicted"/>
<protein>
    <recommendedName>
        <fullName evidence="3">Heme oxygenase</fullName>
    </recommendedName>
</protein>
<gene>
    <name evidence="1" type="ORF">Pan97_06710</name>
</gene>
<dbReference type="Pfam" id="PF01126">
    <property type="entry name" value="Heme_oxygenase"/>
    <property type="match status" value="1"/>
</dbReference>
<dbReference type="CDD" id="cd19166">
    <property type="entry name" value="HemeO-bac"/>
    <property type="match status" value="1"/>
</dbReference>
<dbReference type="InterPro" id="IPR016084">
    <property type="entry name" value="Haem_Oase-like_multi-hlx"/>
</dbReference>
<dbReference type="GO" id="GO:0004392">
    <property type="term" value="F:heme oxygenase (decyclizing) activity"/>
    <property type="evidence" value="ECO:0007669"/>
    <property type="project" value="InterPro"/>
</dbReference>
<keyword evidence="2" id="KW-1185">Reference proteome</keyword>
<dbReference type="RefSeq" id="WP_144970693.1">
    <property type="nucleotide sequence ID" value="NZ_CP036289.1"/>
</dbReference>
<reference evidence="2" key="1">
    <citation type="submission" date="2019-02" db="EMBL/GenBank/DDBJ databases">
        <title>Deep-cultivation of Planctomycetes and their phenomic and genomic characterization uncovers novel biology.</title>
        <authorList>
            <person name="Wiegand S."/>
            <person name="Jogler M."/>
            <person name="Boedeker C."/>
            <person name="Pinto D."/>
            <person name="Vollmers J."/>
            <person name="Rivas-Marin E."/>
            <person name="Kohn T."/>
            <person name="Peeters S.H."/>
            <person name="Heuer A."/>
            <person name="Rast P."/>
            <person name="Oberbeckmann S."/>
            <person name="Bunk B."/>
            <person name="Jeske O."/>
            <person name="Meyerdierks A."/>
            <person name="Storesund J.E."/>
            <person name="Kallscheuer N."/>
            <person name="Luecker S."/>
            <person name="Lage O.M."/>
            <person name="Pohl T."/>
            <person name="Merkel B.J."/>
            <person name="Hornburger P."/>
            <person name="Mueller R.-W."/>
            <person name="Bruemmer F."/>
            <person name="Labrenz M."/>
            <person name="Spormann A.M."/>
            <person name="Op den Camp H."/>
            <person name="Overmann J."/>
            <person name="Amann R."/>
            <person name="Jetten M.S.M."/>
            <person name="Mascher T."/>
            <person name="Medema M.H."/>
            <person name="Devos D.P."/>
            <person name="Kaster A.-K."/>
            <person name="Ovreas L."/>
            <person name="Rohde M."/>
            <person name="Galperin M.Y."/>
            <person name="Jogler C."/>
        </authorList>
    </citation>
    <scope>NUCLEOTIDE SEQUENCE [LARGE SCALE GENOMIC DNA]</scope>
    <source>
        <strain evidence="2">Pan97</strain>
    </source>
</reference>
<sequence>MSPLAENNNSVASTALKLGTDDLHRLVEESIDWRARLEGLRAYEQFLATVCYFLSPADRIVEQYFGQSEHWFNTRRTAAWAQSDLRELFAAHGGTKQIESLGNQATADELYDWVKDSADAAGILYVLEGSTMGSLFLCDLACSNFDSPADAPVKFLRAYGKDTARRWQETKLWLDRVLSTEIEIATAVSAARKMFQIYGGQLSCKK</sequence>
<dbReference type="GO" id="GO:0006788">
    <property type="term" value="P:heme oxidation"/>
    <property type="evidence" value="ECO:0007669"/>
    <property type="project" value="InterPro"/>
</dbReference>
<dbReference type="KEGG" id="bvo:Pan97_06710"/>
<dbReference type="OrthoDB" id="114943at2"/>
<dbReference type="InterPro" id="IPR016053">
    <property type="entry name" value="Haem_Oase-like"/>
</dbReference>
<evidence type="ECO:0000313" key="1">
    <source>
        <dbReference type="EMBL" id="QDU73673.1"/>
    </source>
</evidence>
<dbReference type="SUPFAM" id="SSF48613">
    <property type="entry name" value="Heme oxygenase-like"/>
    <property type="match status" value="1"/>
</dbReference>
<evidence type="ECO:0000313" key="2">
    <source>
        <dbReference type="Proteomes" id="UP000318626"/>
    </source>
</evidence>
<dbReference type="Gene3D" id="1.20.910.10">
    <property type="entry name" value="Heme oxygenase-like"/>
    <property type="match status" value="1"/>
</dbReference>
<dbReference type="Proteomes" id="UP000318626">
    <property type="component" value="Chromosome"/>
</dbReference>
<dbReference type="AlphaFoldDB" id="A0A518C379"/>
<dbReference type="EMBL" id="CP036289">
    <property type="protein sequence ID" value="QDU73673.1"/>
    <property type="molecule type" value="Genomic_DNA"/>
</dbReference>
<name>A0A518C379_9BACT</name>
<evidence type="ECO:0008006" key="3">
    <source>
        <dbReference type="Google" id="ProtNLM"/>
    </source>
</evidence>
<organism evidence="1 2">
    <name type="scientific">Bremerella volcania</name>
    <dbReference type="NCBI Taxonomy" id="2527984"/>
    <lineage>
        <taxon>Bacteria</taxon>
        <taxon>Pseudomonadati</taxon>
        <taxon>Planctomycetota</taxon>
        <taxon>Planctomycetia</taxon>
        <taxon>Pirellulales</taxon>
        <taxon>Pirellulaceae</taxon>
        <taxon>Bremerella</taxon>
    </lineage>
</organism>
<accession>A0A518C379</accession>